<organism evidence="1 2">
    <name type="scientific">Leeia speluncae</name>
    <dbReference type="NCBI Taxonomy" id="2884804"/>
    <lineage>
        <taxon>Bacteria</taxon>
        <taxon>Pseudomonadati</taxon>
        <taxon>Pseudomonadota</taxon>
        <taxon>Betaproteobacteria</taxon>
        <taxon>Neisseriales</taxon>
        <taxon>Leeiaceae</taxon>
        <taxon>Leeia</taxon>
    </lineage>
</organism>
<name>A0ABS8D5H9_9NEIS</name>
<keyword evidence="1" id="KW-0378">Hydrolase</keyword>
<protein>
    <submittedName>
        <fullName evidence="1">Alpha/beta fold hydrolase</fullName>
    </submittedName>
</protein>
<reference evidence="1" key="1">
    <citation type="submission" date="2021-10" db="EMBL/GenBank/DDBJ databases">
        <title>The complete genome sequence of Leeia sp. TBRC 13508.</title>
        <authorList>
            <person name="Charoenyingcharoen P."/>
            <person name="Yukphan P."/>
        </authorList>
    </citation>
    <scope>NUCLEOTIDE SEQUENCE</scope>
    <source>
        <strain evidence="1">TBRC 13508</strain>
    </source>
</reference>
<comment type="caution">
    <text evidence="1">The sequence shown here is derived from an EMBL/GenBank/DDBJ whole genome shotgun (WGS) entry which is preliminary data.</text>
</comment>
<dbReference type="RefSeq" id="WP_227180180.1">
    <property type="nucleotide sequence ID" value="NZ_JAJBZT010000003.1"/>
</dbReference>
<evidence type="ECO:0000313" key="1">
    <source>
        <dbReference type="EMBL" id="MCB6183427.1"/>
    </source>
</evidence>
<dbReference type="InterPro" id="IPR029058">
    <property type="entry name" value="AB_hydrolase_fold"/>
</dbReference>
<dbReference type="Gene3D" id="3.40.50.1820">
    <property type="entry name" value="alpha/beta hydrolase"/>
    <property type="match status" value="1"/>
</dbReference>
<dbReference type="InterPro" id="IPR008886">
    <property type="entry name" value="UPF0227/Esterase_YqiA"/>
</dbReference>
<dbReference type="GO" id="GO:0016787">
    <property type="term" value="F:hydrolase activity"/>
    <property type="evidence" value="ECO:0007669"/>
    <property type="project" value="UniProtKB-KW"/>
</dbReference>
<dbReference type="PANTHER" id="PTHR35602:SF3">
    <property type="entry name" value="ESTERASE YQIA"/>
    <property type="match status" value="1"/>
</dbReference>
<proteinExistence type="predicted"/>
<dbReference type="PANTHER" id="PTHR35602">
    <property type="entry name" value="ESTERASE YQIA-RELATED"/>
    <property type="match status" value="1"/>
</dbReference>
<keyword evidence="2" id="KW-1185">Reference proteome</keyword>
<accession>A0ABS8D5H9</accession>
<dbReference type="Proteomes" id="UP001165395">
    <property type="component" value="Unassembled WGS sequence"/>
</dbReference>
<gene>
    <name evidence="1" type="ORF">LIN78_07695</name>
</gene>
<sequence length="194" mass="21630">MLLYLHGFQSSPRSAKAWELGRYIDALGRSDLMVPMLPDRPMAAADVMCELVEKSSEPLCLVGSSLGGFYAQWLAEKYALPAILINPAVEAPTLLASRLGLHRNPYTGCEYRLTDLDLAVWRQMALPVTNPDRYWLMQQKGDEVLDYQAAVAHFQGAKITLEEGGSHRFDGFDVWLPQIISYADSQAVMPRSPV</sequence>
<evidence type="ECO:0000313" key="2">
    <source>
        <dbReference type="Proteomes" id="UP001165395"/>
    </source>
</evidence>
<dbReference type="Pfam" id="PF05728">
    <property type="entry name" value="UPF0227"/>
    <property type="match status" value="1"/>
</dbReference>
<dbReference type="EMBL" id="JAJBZT010000003">
    <property type="protein sequence ID" value="MCB6183427.1"/>
    <property type="molecule type" value="Genomic_DNA"/>
</dbReference>
<dbReference type="SUPFAM" id="SSF53474">
    <property type="entry name" value="alpha/beta-Hydrolases"/>
    <property type="match status" value="1"/>
</dbReference>